<name>A0AAN7F694_QUERU</name>
<dbReference type="GO" id="GO:0016787">
    <property type="term" value="F:hydrolase activity"/>
    <property type="evidence" value="ECO:0007669"/>
    <property type="project" value="UniProtKB-KW"/>
</dbReference>
<dbReference type="InterPro" id="IPR050466">
    <property type="entry name" value="Carboxylest/Gibb_receptor"/>
</dbReference>
<accession>A0AAN7F694</accession>
<dbReference type="Gene3D" id="3.40.50.1820">
    <property type="entry name" value="alpha/beta hydrolase"/>
    <property type="match status" value="1"/>
</dbReference>
<dbReference type="EMBL" id="JAXUIC010000006">
    <property type="protein sequence ID" value="KAK4587203.1"/>
    <property type="molecule type" value="Genomic_DNA"/>
</dbReference>
<keyword evidence="5" id="KW-1185">Reference proteome</keyword>
<keyword evidence="2" id="KW-0378">Hydrolase</keyword>
<comment type="similarity">
    <text evidence="1">Belongs to the 'GDXG' lipolytic enzyme family.</text>
</comment>
<dbReference type="PANTHER" id="PTHR23024:SF551">
    <property type="entry name" value="2-HYDROXYISOFLAVANONE DEHYDRATASE-LIKE"/>
    <property type="match status" value="1"/>
</dbReference>
<evidence type="ECO:0000256" key="1">
    <source>
        <dbReference type="ARBA" id="ARBA00010515"/>
    </source>
</evidence>
<dbReference type="AlphaFoldDB" id="A0AAN7F694"/>
<dbReference type="PANTHER" id="PTHR23024">
    <property type="entry name" value="ARYLACETAMIDE DEACETYLASE"/>
    <property type="match status" value="1"/>
</dbReference>
<reference evidence="4 5" key="1">
    <citation type="journal article" date="2023" name="G3 (Bethesda)">
        <title>A haplotype-resolved chromosome-scale genome for Quercus rubra L. provides insights into the genetics of adaptive traits for red oak species.</title>
        <authorList>
            <person name="Kapoor B."/>
            <person name="Jenkins J."/>
            <person name="Schmutz J."/>
            <person name="Zhebentyayeva T."/>
            <person name="Kuelheim C."/>
            <person name="Coggeshall M."/>
            <person name="Heim C."/>
            <person name="Lasky J.R."/>
            <person name="Leites L."/>
            <person name="Islam-Faridi N."/>
            <person name="Romero-Severson J."/>
            <person name="DeLeo V.L."/>
            <person name="Lucas S.M."/>
            <person name="Lazic D."/>
            <person name="Gailing O."/>
            <person name="Carlson J."/>
            <person name="Staton M."/>
        </authorList>
    </citation>
    <scope>NUCLEOTIDE SEQUENCE [LARGE SCALE GENOMIC DNA]</scope>
    <source>
        <strain evidence="4">Pseudo-F2</strain>
    </source>
</reference>
<feature type="domain" description="Alpha/beta hydrolase fold-3" evidence="3">
    <location>
        <begin position="76"/>
        <end position="300"/>
    </location>
</feature>
<dbReference type="PROSITE" id="PS01173">
    <property type="entry name" value="LIPASE_GDXG_HIS"/>
    <property type="match status" value="1"/>
</dbReference>
<gene>
    <name evidence="4" type="ORF">RGQ29_024071</name>
</gene>
<organism evidence="4 5">
    <name type="scientific">Quercus rubra</name>
    <name type="common">Northern red oak</name>
    <name type="synonym">Quercus borealis</name>
    <dbReference type="NCBI Taxonomy" id="3512"/>
    <lineage>
        <taxon>Eukaryota</taxon>
        <taxon>Viridiplantae</taxon>
        <taxon>Streptophyta</taxon>
        <taxon>Embryophyta</taxon>
        <taxon>Tracheophyta</taxon>
        <taxon>Spermatophyta</taxon>
        <taxon>Magnoliopsida</taxon>
        <taxon>eudicotyledons</taxon>
        <taxon>Gunneridae</taxon>
        <taxon>Pentapetalae</taxon>
        <taxon>rosids</taxon>
        <taxon>fabids</taxon>
        <taxon>Fagales</taxon>
        <taxon>Fagaceae</taxon>
        <taxon>Quercus</taxon>
    </lineage>
</organism>
<dbReference type="Pfam" id="PF07859">
    <property type="entry name" value="Abhydrolase_3"/>
    <property type="match status" value="1"/>
</dbReference>
<dbReference type="InterPro" id="IPR029058">
    <property type="entry name" value="AB_hydrolase_fold"/>
</dbReference>
<evidence type="ECO:0000313" key="4">
    <source>
        <dbReference type="EMBL" id="KAK4587203.1"/>
    </source>
</evidence>
<sequence length="322" mass="35977">MASNDKEVAIEFLPLLQVYKDGSVERLIVSPIVPPSFEDPKTGVSSKDITISENPTISTRLYLPKLTQPNQKLPILVYIHGGAFVIGSAFAFDHQQYLNSLVFQGRVVAVLVAYRLASEHSLPIAYKDAWAAIQWVVPHSLDNYVDKEPWLANHGDFKRVFVGGDSAGANIVYNMTIRSGIEGLHGGVKILGTFLTHPFFWGSKPIGSECRVENKKPFLCRLCENIYPEAPDGIDNPKMNPLGPRAPSLAKLGCDRLPVTVAEKDQLRDRVVWFYNVVKESWWEGEVELVEVEGEDHAFHFMHFGSENAKNLIKCLASFLLK</sequence>
<dbReference type="InterPro" id="IPR013094">
    <property type="entry name" value="AB_hydrolase_3"/>
</dbReference>
<dbReference type="Proteomes" id="UP001324115">
    <property type="component" value="Unassembled WGS sequence"/>
</dbReference>
<evidence type="ECO:0000313" key="5">
    <source>
        <dbReference type="Proteomes" id="UP001324115"/>
    </source>
</evidence>
<dbReference type="InterPro" id="IPR002168">
    <property type="entry name" value="Lipase_GDXG_HIS_AS"/>
</dbReference>
<dbReference type="SUPFAM" id="SSF53474">
    <property type="entry name" value="alpha/beta-Hydrolases"/>
    <property type="match status" value="1"/>
</dbReference>
<comment type="caution">
    <text evidence="4">The sequence shown here is derived from an EMBL/GenBank/DDBJ whole genome shotgun (WGS) entry which is preliminary data.</text>
</comment>
<evidence type="ECO:0000256" key="2">
    <source>
        <dbReference type="ARBA" id="ARBA00022801"/>
    </source>
</evidence>
<proteinExistence type="inferred from homology"/>
<protein>
    <recommendedName>
        <fullName evidence="3">Alpha/beta hydrolase fold-3 domain-containing protein</fullName>
    </recommendedName>
</protein>
<evidence type="ECO:0000259" key="3">
    <source>
        <dbReference type="Pfam" id="PF07859"/>
    </source>
</evidence>